<sequence>MDRHIFVVLALFLNYFPADSVADFTDQHVLKRHKRYVAFPEGSTFIVTLCISLNVLDRTENIFLQGVNWGISYDLPNATTVIEVFKKNKYAHKRMQKRDLYNRMETLTDKMGFGGKDCIYRALCETPRKLHKERTSLAQDILRQFFEYPLERLSYLEPDEHRKYHWASRYSTENSHLNCWDLFPDCTISIIDIALGNYSGP</sequence>
<name>A0AAR5QH37_DENPD</name>
<evidence type="ECO:0000313" key="3">
    <source>
        <dbReference type="Proteomes" id="UP000019118"/>
    </source>
</evidence>
<dbReference type="KEGG" id="dpa:109546139"/>
<dbReference type="GeneID" id="109546139"/>
<evidence type="ECO:0000256" key="1">
    <source>
        <dbReference type="SAM" id="SignalP"/>
    </source>
</evidence>
<feature type="chain" id="PRO_5043792835" evidence="1">
    <location>
        <begin position="23"/>
        <end position="201"/>
    </location>
</feature>
<evidence type="ECO:0000313" key="2">
    <source>
        <dbReference type="EnsemblMetazoa" id="XP_019772530.1"/>
    </source>
</evidence>
<reference evidence="3" key="1">
    <citation type="journal article" date="2013" name="Genome Biol.">
        <title>Draft genome of the mountain pine beetle, Dendroctonus ponderosae Hopkins, a major forest pest.</title>
        <authorList>
            <person name="Keeling C.I."/>
            <person name="Yuen M.M."/>
            <person name="Liao N.Y."/>
            <person name="Docking T.R."/>
            <person name="Chan S.K."/>
            <person name="Taylor G.A."/>
            <person name="Palmquist D.L."/>
            <person name="Jackman S.D."/>
            <person name="Nguyen A."/>
            <person name="Li M."/>
            <person name="Henderson H."/>
            <person name="Janes J.K."/>
            <person name="Zhao Y."/>
            <person name="Pandoh P."/>
            <person name="Moore R."/>
            <person name="Sperling F.A."/>
            <person name="Huber D.P."/>
            <person name="Birol I."/>
            <person name="Jones S.J."/>
            <person name="Bohlmann J."/>
        </authorList>
    </citation>
    <scope>NUCLEOTIDE SEQUENCE</scope>
</reference>
<dbReference type="PANTHER" id="PTHR21398:SF7">
    <property type="entry name" value="LP19941P"/>
    <property type="match status" value="1"/>
</dbReference>
<dbReference type="PANTHER" id="PTHR21398">
    <property type="entry name" value="AGAP007094-PA"/>
    <property type="match status" value="1"/>
</dbReference>
<dbReference type="AlphaFoldDB" id="A0AAR5QH37"/>
<dbReference type="Proteomes" id="UP000019118">
    <property type="component" value="Unassembled WGS sequence"/>
</dbReference>
<accession>A0AAR5QH37</accession>
<keyword evidence="1" id="KW-0732">Signal</keyword>
<organism evidence="2 3">
    <name type="scientific">Dendroctonus ponderosae</name>
    <name type="common">Mountain pine beetle</name>
    <dbReference type="NCBI Taxonomy" id="77166"/>
    <lineage>
        <taxon>Eukaryota</taxon>
        <taxon>Metazoa</taxon>
        <taxon>Ecdysozoa</taxon>
        <taxon>Arthropoda</taxon>
        <taxon>Hexapoda</taxon>
        <taxon>Insecta</taxon>
        <taxon>Pterygota</taxon>
        <taxon>Neoptera</taxon>
        <taxon>Endopterygota</taxon>
        <taxon>Coleoptera</taxon>
        <taxon>Polyphaga</taxon>
        <taxon>Cucujiformia</taxon>
        <taxon>Curculionidae</taxon>
        <taxon>Scolytinae</taxon>
        <taxon>Dendroctonus</taxon>
    </lineage>
</organism>
<protein>
    <submittedName>
        <fullName evidence="2">Uncharacterized protein</fullName>
    </submittedName>
</protein>
<feature type="signal peptide" evidence="1">
    <location>
        <begin position="1"/>
        <end position="22"/>
    </location>
</feature>
<keyword evidence="3" id="KW-1185">Reference proteome</keyword>
<dbReference type="SMART" id="SM00718">
    <property type="entry name" value="DM4_12"/>
    <property type="match status" value="1"/>
</dbReference>
<dbReference type="InterPro" id="IPR006631">
    <property type="entry name" value="DM4_12"/>
</dbReference>
<dbReference type="Pfam" id="PF07841">
    <property type="entry name" value="DM4_12"/>
    <property type="match status" value="1"/>
</dbReference>
<dbReference type="EnsemblMetazoa" id="XM_019916971.1">
    <property type="protein sequence ID" value="XP_019772530.1"/>
    <property type="gene ID" value="LOC109546139"/>
</dbReference>
<proteinExistence type="predicted"/>
<dbReference type="RefSeq" id="XP_019772530.1">
    <property type="nucleotide sequence ID" value="XM_019916971.2"/>
</dbReference>
<reference evidence="2" key="2">
    <citation type="submission" date="2024-08" db="UniProtKB">
        <authorList>
            <consortium name="EnsemblMetazoa"/>
        </authorList>
    </citation>
    <scope>IDENTIFICATION</scope>
</reference>